<feature type="transmembrane region" description="Helical" evidence="13">
    <location>
        <begin position="546"/>
        <end position="564"/>
    </location>
</feature>
<dbReference type="InterPro" id="IPR004095">
    <property type="entry name" value="TGS"/>
</dbReference>
<dbReference type="SUPFAM" id="SSF52540">
    <property type="entry name" value="P-loop containing nucleoside triphosphate hydrolases"/>
    <property type="match status" value="1"/>
</dbReference>
<evidence type="ECO:0000313" key="18">
    <source>
        <dbReference type="EMBL" id="CAF2243764.1"/>
    </source>
</evidence>
<evidence type="ECO:0000256" key="10">
    <source>
        <dbReference type="ARBA" id="ARBA00023136"/>
    </source>
</evidence>
<evidence type="ECO:0000256" key="8">
    <source>
        <dbReference type="ARBA" id="ARBA00023122"/>
    </source>
</evidence>
<evidence type="ECO:0000256" key="4">
    <source>
        <dbReference type="ARBA" id="ARBA00022737"/>
    </source>
</evidence>
<keyword evidence="10 13" id="KW-0472">Membrane</keyword>
<dbReference type="InterPro" id="IPR012675">
    <property type="entry name" value="Beta-grasp_dom_sf"/>
</dbReference>
<keyword evidence="4" id="KW-0677">Repeat</keyword>
<evidence type="ECO:0000256" key="11">
    <source>
        <dbReference type="ARBA" id="ARBA00023214"/>
    </source>
</evidence>
<dbReference type="Pfam" id="PF00654">
    <property type="entry name" value="Voltage_CLC"/>
    <property type="match status" value="1"/>
</dbReference>
<dbReference type="FunFam" id="3.40.50.300:FF:000740">
    <property type="entry name" value="Putative GTP-binding protein 1"/>
    <property type="match status" value="1"/>
</dbReference>
<dbReference type="InterPro" id="IPR045001">
    <property type="entry name" value="DRG"/>
</dbReference>
<feature type="transmembrane region" description="Helical" evidence="13">
    <location>
        <begin position="898"/>
        <end position="915"/>
    </location>
</feature>
<feature type="domain" description="TGS" evidence="16">
    <location>
        <begin position="289"/>
        <end position="364"/>
    </location>
</feature>
<feature type="domain" description="OBG-type G" evidence="15">
    <location>
        <begin position="64"/>
        <end position="289"/>
    </location>
</feature>
<dbReference type="PROSITE" id="PS00905">
    <property type="entry name" value="GTP1_OBG"/>
    <property type="match status" value="1"/>
</dbReference>
<dbReference type="Gene3D" id="6.10.140.1070">
    <property type="match status" value="2"/>
</dbReference>
<keyword evidence="5" id="KW-0547">Nucleotide-binding</keyword>
<feature type="transmembrane region" description="Helical" evidence="13">
    <location>
        <begin position="447"/>
        <end position="468"/>
    </location>
</feature>
<evidence type="ECO:0000256" key="12">
    <source>
        <dbReference type="PROSITE-ProRule" id="PRU00703"/>
    </source>
</evidence>
<dbReference type="PANTHER" id="PTHR11689">
    <property type="entry name" value="CHLORIDE CHANNEL PROTEIN CLC FAMILY MEMBER"/>
    <property type="match status" value="1"/>
</dbReference>
<reference evidence="17" key="1">
    <citation type="submission" date="2021-02" db="EMBL/GenBank/DDBJ databases">
        <authorList>
            <person name="Nowell W R."/>
        </authorList>
    </citation>
    <scope>NUCLEOTIDE SEQUENCE</scope>
</reference>
<dbReference type="InterPro" id="IPR000644">
    <property type="entry name" value="CBS_dom"/>
</dbReference>
<evidence type="ECO:0000256" key="5">
    <source>
        <dbReference type="ARBA" id="ARBA00022741"/>
    </source>
</evidence>
<feature type="transmembrane region" description="Helical" evidence="13">
    <location>
        <begin position="685"/>
        <end position="708"/>
    </location>
</feature>
<dbReference type="PANTHER" id="PTHR11689:SF136">
    <property type="entry name" value="H(+)_CL(-) EXCHANGE TRANSPORTER 7"/>
    <property type="match status" value="1"/>
</dbReference>
<dbReference type="GO" id="GO:0005765">
    <property type="term" value="C:lysosomal membrane"/>
    <property type="evidence" value="ECO:0007669"/>
    <property type="project" value="TreeGrafter"/>
</dbReference>
<sequence length="1128" mass="126087">MGILEKIADIEKEMARTQKNKATEYHLGLLKAKLAKLRQALMEGDAKSGAGKGEGFDVVKSGDARIALIGFPSVGKSTLLSTVTHTESATASYEFTTLTCIPGVIQYNGAEIQLLDLPGIIEGAAQGKGRGRQVIAVARTADMVLMMLDATKGEKQREILEEELESVGIRLNRRKPDIYFKPKKTGGINITSTVPMTRCSEKMIQLILHEYKMFNAQVLFRDDYTSEDFIDVVVGRRVYMPCLYVYNKIDQVSIEEVDRLARLPNSVVISCNMKLNIDYMLESIWTLLNLIRVYTKKRGEKPDFEDGLIVRNGTTVEHVCRMVHRTLVDQFKYALAWGTSVKFSPQRVGLSHVLQNEDVICLMTDDESEPLLRDNGRQHTYTSLNSYITANANTTQPSSNTTFASGEKLLSGRYESLDYECDESEIAHMEEKRLGYQHTRRLVVLKWFIMLLIGISTGLTAVFVDYTVKKLTKFKFSYVQNKLDYCLAEHCLFQPYLAWIGINMGMVLVAGFLILWEPVARGSGIPQVKCYLNGVAVPHVLRLKALVAKVLGVIFAVSGGLAVGKEGPMIHSGAIIAGGISQGKSSSLKIDLHIFKYFRTDKHKRDFVAAGAAAGVAAAFGAPVGGVLFALEEGASFFNQQLTWFIFFASMVSTFTLNVVLSAIEGHFGDLSSPGLINFGLFKDVPYMWFELPLFILVGFIGGIFGAVFNQLNLRLTKFRHHYINKRWLLVIELLLVAATTVVIAFLLIIGTMNECRPIKTQLELNSPTIQLFCPDGQYNTMATIVFSTPEQAVRNLFHSEIGTYNAWSLLAFCIVYFCLTCWTYGVIVSSGLFIPSLLIGASWGRLIGIILHTLFPTSVKYFDPGKYALFGAASQLGGTMRMTISLAVILIEATGDIVLGLPIMIVLTVAKLTGDYFNEGFFDIHIALQSVPFLPWESEAFASQLSALSIMSAPVIQIKTVEKVENIYCVLRSESHHGFPVVDHHADNITNQRSGTFQGIILRHQLITILRKRNFISFNDNLRDYLTVDDFRESYPRHPSIESVHLTNDERELYCDLRPYMNLAYTVSHRSTLPRIFGMFRGLGLRHLVVVNDKNEVVGMITRKDLARFRMKHRKGHTSIEELAISN</sequence>
<dbReference type="Pfam" id="PF02824">
    <property type="entry name" value="TGS"/>
    <property type="match status" value="1"/>
</dbReference>
<dbReference type="FunFam" id="3.10.20.30:FF:000016">
    <property type="entry name" value="Developmentally-regulated GTP-binding protein 2"/>
    <property type="match status" value="1"/>
</dbReference>
<dbReference type="CDD" id="cd01896">
    <property type="entry name" value="DRG"/>
    <property type="match status" value="1"/>
</dbReference>
<evidence type="ECO:0000256" key="7">
    <source>
        <dbReference type="ARBA" id="ARBA00023065"/>
    </source>
</evidence>
<dbReference type="InterPro" id="IPR006073">
    <property type="entry name" value="GTP-bd"/>
</dbReference>
<evidence type="ECO:0000256" key="13">
    <source>
        <dbReference type="RuleBase" id="RU361221"/>
    </source>
</evidence>
<keyword evidence="11 13" id="KW-0868">Chloride</keyword>
<dbReference type="Gene3D" id="1.10.3080.10">
    <property type="entry name" value="Clc chloride channel"/>
    <property type="match status" value="1"/>
</dbReference>
<dbReference type="EMBL" id="CAJNRG010012970">
    <property type="protein sequence ID" value="CAF2144876.1"/>
    <property type="molecule type" value="Genomic_DNA"/>
</dbReference>
<protein>
    <recommendedName>
        <fullName evidence="13">Chloride channel protein</fullName>
    </recommendedName>
</protein>
<keyword evidence="6 13" id="KW-1133">Transmembrane helix</keyword>
<dbReference type="GO" id="GO:0003924">
    <property type="term" value="F:GTPase activity"/>
    <property type="evidence" value="ECO:0007669"/>
    <property type="project" value="InterPro"/>
</dbReference>
<proteinExistence type="inferred from homology"/>
<dbReference type="PROSITE" id="PS51371">
    <property type="entry name" value="CBS"/>
    <property type="match status" value="2"/>
</dbReference>
<dbReference type="SUPFAM" id="SSF81340">
    <property type="entry name" value="Clc chloride channel"/>
    <property type="match status" value="1"/>
</dbReference>
<dbReference type="PROSITE" id="PS51880">
    <property type="entry name" value="TGS"/>
    <property type="match status" value="1"/>
</dbReference>
<evidence type="ECO:0000313" key="17">
    <source>
        <dbReference type="EMBL" id="CAF2144876.1"/>
    </source>
</evidence>
<gene>
    <name evidence="18" type="ORF">WKI299_LOCUS36655</name>
    <name evidence="17" type="ORF">XDN619_LOCUS27465</name>
</gene>
<dbReference type="PROSITE" id="PS51710">
    <property type="entry name" value="G_OBG"/>
    <property type="match status" value="1"/>
</dbReference>
<dbReference type="PRINTS" id="PR00762">
    <property type="entry name" value="CLCHANNEL"/>
</dbReference>
<evidence type="ECO:0000256" key="2">
    <source>
        <dbReference type="ARBA" id="ARBA00022448"/>
    </source>
</evidence>
<feature type="transmembrane region" description="Helical" evidence="13">
    <location>
        <begin position="834"/>
        <end position="856"/>
    </location>
</feature>
<keyword evidence="7 13" id="KW-0406">Ion transport</keyword>
<feature type="transmembrane region" description="Helical" evidence="13">
    <location>
        <begin position="607"/>
        <end position="630"/>
    </location>
</feature>
<accession>A0A816XD05</accession>
<evidence type="ECO:0000259" key="14">
    <source>
        <dbReference type="PROSITE" id="PS51371"/>
    </source>
</evidence>
<dbReference type="Gene3D" id="3.10.580.10">
    <property type="entry name" value="CBS-domain"/>
    <property type="match status" value="1"/>
</dbReference>
<feature type="transmembrane region" description="Helical" evidence="13">
    <location>
        <begin position="496"/>
        <end position="516"/>
    </location>
</feature>
<keyword evidence="3 13" id="KW-0812">Transmembrane</keyword>
<dbReference type="CDD" id="cd04591">
    <property type="entry name" value="CBS_pair_voltage-gated_CLC_euk_bac"/>
    <property type="match status" value="1"/>
</dbReference>
<evidence type="ECO:0000256" key="3">
    <source>
        <dbReference type="ARBA" id="ARBA00022692"/>
    </source>
</evidence>
<feature type="domain" description="CBS" evidence="14">
    <location>
        <begin position="1058"/>
        <end position="1120"/>
    </location>
</feature>
<dbReference type="Proteomes" id="UP000663887">
    <property type="component" value="Unassembled WGS sequence"/>
</dbReference>
<dbReference type="Proteomes" id="UP000663856">
    <property type="component" value="Unassembled WGS sequence"/>
</dbReference>
<dbReference type="InterPro" id="IPR046342">
    <property type="entry name" value="CBS_dom_sf"/>
</dbReference>
<dbReference type="Pfam" id="PF00571">
    <property type="entry name" value="CBS"/>
    <property type="match status" value="1"/>
</dbReference>
<feature type="transmembrane region" description="Helical" evidence="13">
    <location>
        <begin position="728"/>
        <end position="750"/>
    </location>
</feature>
<comment type="subcellular location">
    <subcellularLocation>
        <location evidence="1 13">Membrane</location>
        <topology evidence="1 13">Multi-pass membrane protein</topology>
    </subcellularLocation>
</comment>
<dbReference type="InterPro" id="IPR031662">
    <property type="entry name" value="GTP-binding_2"/>
</dbReference>
<evidence type="ECO:0000313" key="19">
    <source>
        <dbReference type="Proteomes" id="UP000663887"/>
    </source>
</evidence>
<comment type="similarity">
    <text evidence="13">Belongs to the chloride channel (TC 2.A.49) family.</text>
</comment>
<dbReference type="CDD" id="cd17231">
    <property type="entry name" value="TGS_DRG2"/>
    <property type="match status" value="1"/>
</dbReference>
<dbReference type="Pfam" id="PF16897">
    <property type="entry name" value="MMR_HSR1_Xtn"/>
    <property type="match status" value="1"/>
</dbReference>
<dbReference type="GO" id="GO:0005254">
    <property type="term" value="F:chloride channel activity"/>
    <property type="evidence" value="ECO:0007669"/>
    <property type="project" value="UniProtKB-UniRule"/>
</dbReference>
<dbReference type="Pfam" id="PF01926">
    <property type="entry name" value="MMR_HSR1"/>
    <property type="match status" value="1"/>
</dbReference>
<evidence type="ECO:0000256" key="9">
    <source>
        <dbReference type="ARBA" id="ARBA00023134"/>
    </source>
</evidence>
<dbReference type="InterPro" id="IPR014743">
    <property type="entry name" value="Cl-channel_core"/>
</dbReference>
<dbReference type="Gene3D" id="3.10.20.30">
    <property type="match status" value="1"/>
</dbReference>
<evidence type="ECO:0000256" key="6">
    <source>
        <dbReference type="ARBA" id="ARBA00022989"/>
    </source>
</evidence>
<dbReference type="NCBIfam" id="TIGR00231">
    <property type="entry name" value="small_GTP"/>
    <property type="match status" value="1"/>
</dbReference>
<keyword evidence="8 12" id="KW-0129">CBS domain</keyword>
<feature type="domain" description="CBS" evidence="14">
    <location>
        <begin position="952"/>
        <end position="1017"/>
    </location>
</feature>
<evidence type="ECO:0000259" key="15">
    <source>
        <dbReference type="PROSITE" id="PS51710"/>
    </source>
</evidence>
<dbReference type="SMART" id="SM00116">
    <property type="entry name" value="CBS"/>
    <property type="match status" value="2"/>
</dbReference>
<keyword evidence="2 13" id="KW-0813">Transport</keyword>
<dbReference type="SUPFAM" id="SSF54631">
    <property type="entry name" value="CBS-domain pair"/>
    <property type="match status" value="1"/>
</dbReference>
<dbReference type="GO" id="GO:0005525">
    <property type="term" value="F:GTP binding"/>
    <property type="evidence" value="ECO:0007669"/>
    <property type="project" value="UniProtKB-KW"/>
</dbReference>
<evidence type="ECO:0000259" key="16">
    <source>
        <dbReference type="PROSITE" id="PS51880"/>
    </source>
</evidence>
<name>A0A816XD05_9BILA</name>
<dbReference type="InterPro" id="IPR027417">
    <property type="entry name" value="P-loop_NTPase"/>
</dbReference>
<evidence type="ECO:0000256" key="1">
    <source>
        <dbReference type="ARBA" id="ARBA00004141"/>
    </source>
</evidence>
<dbReference type="EMBL" id="CAJNRF010017949">
    <property type="protein sequence ID" value="CAF2243764.1"/>
    <property type="molecule type" value="Genomic_DNA"/>
</dbReference>
<comment type="caution">
    <text evidence="17">The sequence shown here is derived from an EMBL/GenBank/DDBJ whole genome shotgun (WGS) entry which is preliminary data.</text>
</comment>
<dbReference type="InterPro" id="IPR051280">
    <property type="entry name" value="Cl-channel/antiporter"/>
</dbReference>
<dbReference type="AlphaFoldDB" id="A0A816XD05"/>
<dbReference type="InterPro" id="IPR001807">
    <property type="entry name" value="ClC"/>
</dbReference>
<dbReference type="InterPro" id="IPR031167">
    <property type="entry name" value="G_OBG"/>
</dbReference>
<dbReference type="InterPro" id="IPR006074">
    <property type="entry name" value="GTP1-OBG_CS"/>
</dbReference>
<organism evidence="17 19">
    <name type="scientific">Rotaria magnacalcarata</name>
    <dbReference type="NCBI Taxonomy" id="392030"/>
    <lineage>
        <taxon>Eukaryota</taxon>
        <taxon>Metazoa</taxon>
        <taxon>Spiralia</taxon>
        <taxon>Gnathifera</taxon>
        <taxon>Rotifera</taxon>
        <taxon>Eurotatoria</taxon>
        <taxon>Bdelloidea</taxon>
        <taxon>Philodinida</taxon>
        <taxon>Philodinidae</taxon>
        <taxon>Rotaria</taxon>
    </lineage>
</organism>
<dbReference type="InterPro" id="IPR005225">
    <property type="entry name" value="Small_GTP-bd"/>
</dbReference>
<feature type="transmembrane region" description="Helical" evidence="13">
    <location>
        <begin position="805"/>
        <end position="828"/>
    </location>
</feature>
<feature type="transmembrane region" description="Helical" evidence="13">
    <location>
        <begin position="642"/>
        <end position="664"/>
    </location>
</feature>
<keyword evidence="9" id="KW-0342">GTP-binding</keyword>